<evidence type="ECO:0000256" key="3">
    <source>
        <dbReference type="ARBA" id="ARBA00023237"/>
    </source>
</evidence>
<dbReference type="InterPro" id="IPR036737">
    <property type="entry name" value="OmpA-like_sf"/>
</dbReference>
<name>A0A948W7V4_UNCEI</name>
<keyword evidence="2 4" id="KW-0472">Membrane</keyword>
<proteinExistence type="predicted"/>
<dbReference type="Pfam" id="PF00691">
    <property type="entry name" value="OmpA"/>
    <property type="match status" value="1"/>
</dbReference>
<evidence type="ECO:0000256" key="1">
    <source>
        <dbReference type="ARBA" id="ARBA00004442"/>
    </source>
</evidence>
<protein>
    <submittedName>
        <fullName evidence="6">PorV/PorQ family protein</fullName>
    </submittedName>
</protein>
<dbReference type="SUPFAM" id="SSF103088">
    <property type="entry name" value="OmpA-like"/>
    <property type="match status" value="1"/>
</dbReference>
<dbReference type="SUPFAM" id="SSF103647">
    <property type="entry name" value="TSP type-3 repeat"/>
    <property type="match status" value="1"/>
</dbReference>
<dbReference type="NCBIfam" id="NF033709">
    <property type="entry name" value="PorV_fam"/>
    <property type="match status" value="1"/>
</dbReference>
<dbReference type="Proteomes" id="UP000777784">
    <property type="component" value="Unassembled WGS sequence"/>
</dbReference>
<feature type="domain" description="OmpA-like" evidence="5">
    <location>
        <begin position="428"/>
        <end position="544"/>
    </location>
</feature>
<dbReference type="PANTHER" id="PTHR30329:SF21">
    <property type="entry name" value="LIPOPROTEIN YIAD-RELATED"/>
    <property type="match status" value="1"/>
</dbReference>
<dbReference type="Gene3D" id="3.30.1330.60">
    <property type="entry name" value="OmpA-like domain"/>
    <property type="match status" value="1"/>
</dbReference>
<dbReference type="EMBL" id="JAHJDP010000107">
    <property type="protein sequence ID" value="MBU2692994.1"/>
    <property type="molecule type" value="Genomic_DNA"/>
</dbReference>
<evidence type="ECO:0000313" key="6">
    <source>
        <dbReference type="EMBL" id="MBU2692994.1"/>
    </source>
</evidence>
<reference evidence="6" key="1">
    <citation type="submission" date="2021-05" db="EMBL/GenBank/DDBJ databases">
        <title>Energy efficiency and biological interactions define the core microbiome of deep oligotrophic groundwater.</title>
        <authorList>
            <person name="Mehrshad M."/>
            <person name="Lopez-Fernandez M."/>
            <person name="Bell E."/>
            <person name="Bernier-Latmani R."/>
            <person name="Bertilsson S."/>
            <person name="Dopson M."/>
        </authorList>
    </citation>
    <scope>NUCLEOTIDE SEQUENCE</scope>
    <source>
        <strain evidence="6">Modern_marine.mb.64</strain>
    </source>
</reference>
<dbReference type="PRINTS" id="PR01021">
    <property type="entry name" value="OMPADOMAIN"/>
</dbReference>
<dbReference type="InterPro" id="IPR006665">
    <property type="entry name" value="OmpA-like"/>
</dbReference>
<evidence type="ECO:0000256" key="4">
    <source>
        <dbReference type="PROSITE-ProRule" id="PRU00473"/>
    </source>
</evidence>
<gene>
    <name evidence="6" type="ORF">KJ970_18910</name>
</gene>
<evidence type="ECO:0000256" key="2">
    <source>
        <dbReference type="ARBA" id="ARBA00023136"/>
    </source>
</evidence>
<dbReference type="SUPFAM" id="SSF56935">
    <property type="entry name" value="Porins"/>
    <property type="match status" value="1"/>
</dbReference>
<dbReference type="Gene3D" id="4.10.1080.10">
    <property type="entry name" value="TSP type-3 repeat"/>
    <property type="match status" value="1"/>
</dbReference>
<dbReference type="AlphaFoldDB" id="A0A948W7V4"/>
<dbReference type="GO" id="GO:0009279">
    <property type="term" value="C:cell outer membrane"/>
    <property type="evidence" value="ECO:0007669"/>
    <property type="project" value="UniProtKB-SubCell"/>
</dbReference>
<dbReference type="Gene3D" id="2.40.160.60">
    <property type="entry name" value="Outer membrane protein transport protein (OMPP1/FadL/TodX)"/>
    <property type="match status" value="1"/>
</dbReference>
<evidence type="ECO:0000259" key="5">
    <source>
        <dbReference type="PROSITE" id="PS51123"/>
    </source>
</evidence>
<evidence type="ECO:0000313" key="7">
    <source>
        <dbReference type="Proteomes" id="UP000777784"/>
    </source>
</evidence>
<dbReference type="InterPro" id="IPR028974">
    <property type="entry name" value="TSP_type-3_rpt"/>
</dbReference>
<dbReference type="PANTHER" id="PTHR30329">
    <property type="entry name" value="STATOR ELEMENT OF FLAGELLAR MOTOR COMPLEX"/>
    <property type="match status" value="1"/>
</dbReference>
<sequence length="544" mass="58231">MLRWRRGRITAGALLLALGGFLLVPGMGMAAGEDGGTSNHGAAYLRMGLGARALGMGGAFVAVADDVTAGYWNPAGLDWSCGMQFTGMYSAAMNLDRNYNYLGFSNKAHWGAFGLSLISAGMSDIEEWNGDNTHQGDFDYKDLALMGHLAKSYEIFSVGITGKYLRQSVGASVNDDSANGWAVDIGAGMMLTDWARFGIAVQDVASGLGSDEGTNDIPANLRAGIAFSPMPGIIGAFDVEKTRHEEDVKIHFGAEASVPLSEDIGAALRLGADDGKFAGGIGFRLNFLEIDYAYINEPQNFLDENHRISATLKFGDPCDTWGAGYGGGVRDRDGDGIADANDGCPDLAEDMDGFEDTDGCPDSDNDGDGIADIYDDCPNMAEDFDGFRDEDGCADLDNDGDGILDADDTCPGVAEVFNNFQDTDGCPDEKPIEFPRAYINFKFGTAEISHADPIPVLNDVIRIMNENPEIRVKITGHTDNIGSDEYNTALSLRRAEAVKAYLVERGIDAGRFVTEGKGESVPVDTNDTDDGRARNRRIEFEVAS</sequence>
<comment type="subcellular location">
    <subcellularLocation>
        <location evidence="1">Cell outer membrane</location>
    </subcellularLocation>
</comment>
<dbReference type="InterPro" id="IPR050330">
    <property type="entry name" value="Bact_OuterMem_StrucFunc"/>
</dbReference>
<accession>A0A948W7V4</accession>
<comment type="caution">
    <text evidence="6">The sequence shown here is derived from an EMBL/GenBank/DDBJ whole genome shotgun (WGS) entry which is preliminary data.</text>
</comment>
<dbReference type="GO" id="GO:0005509">
    <property type="term" value="F:calcium ion binding"/>
    <property type="evidence" value="ECO:0007669"/>
    <property type="project" value="InterPro"/>
</dbReference>
<dbReference type="PROSITE" id="PS51123">
    <property type="entry name" value="OMPA_2"/>
    <property type="match status" value="1"/>
</dbReference>
<dbReference type="CDD" id="cd07185">
    <property type="entry name" value="OmpA_C-like"/>
    <property type="match status" value="1"/>
</dbReference>
<organism evidence="6 7">
    <name type="scientific">Eiseniibacteriota bacterium</name>
    <dbReference type="NCBI Taxonomy" id="2212470"/>
    <lineage>
        <taxon>Bacteria</taxon>
        <taxon>Candidatus Eiseniibacteriota</taxon>
    </lineage>
</organism>
<keyword evidence="3" id="KW-0998">Cell outer membrane</keyword>
<dbReference type="InterPro" id="IPR006664">
    <property type="entry name" value="OMP_bac"/>
</dbReference>